<dbReference type="Proteomes" id="UP000664164">
    <property type="component" value="Unassembled WGS sequence"/>
</dbReference>
<name>A0A939KKR4_9MICC</name>
<comment type="similarity">
    <text evidence="1">Belongs to the multicopper oxidase family.</text>
</comment>
<evidence type="ECO:0000259" key="3">
    <source>
        <dbReference type="Pfam" id="PF07732"/>
    </source>
</evidence>
<protein>
    <submittedName>
        <fullName evidence="4">Multicopper oxidase domain-containing protein</fullName>
    </submittedName>
</protein>
<dbReference type="AlphaFoldDB" id="A0A939KKR4"/>
<dbReference type="EMBL" id="JAFNLL010000002">
    <property type="protein sequence ID" value="MBO1266473.1"/>
    <property type="molecule type" value="Genomic_DNA"/>
</dbReference>
<dbReference type="PROSITE" id="PS51318">
    <property type="entry name" value="TAT"/>
    <property type="match status" value="1"/>
</dbReference>
<dbReference type="InterPro" id="IPR006311">
    <property type="entry name" value="TAT_signal"/>
</dbReference>
<dbReference type="GO" id="GO:0016491">
    <property type="term" value="F:oxidoreductase activity"/>
    <property type="evidence" value="ECO:0007669"/>
    <property type="project" value="InterPro"/>
</dbReference>
<dbReference type="Pfam" id="PF07732">
    <property type="entry name" value="Cu-oxidase_3"/>
    <property type="match status" value="1"/>
</dbReference>
<dbReference type="Pfam" id="PF07731">
    <property type="entry name" value="Cu-oxidase_2"/>
    <property type="match status" value="1"/>
</dbReference>
<organism evidence="4 5">
    <name type="scientific">Arthrobacter cavernae</name>
    <dbReference type="NCBI Taxonomy" id="2817681"/>
    <lineage>
        <taxon>Bacteria</taxon>
        <taxon>Bacillati</taxon>
        <taxon>Actinomycetota</taxon>
        <taxon>Actinomycetes</taxon>
        <taxon>Micrococcales</taxon>
        <taxon>Micrococcaceae</taxon>
        <taxon>Arthrobacter</taxon>
    </lineage>
</organism>
<reference evidence="4" key="1">
    <citation type="submission" date="2021-03" db="EMBL/GenBank/DDBJ databases">
        <title>A new species, PO-11, isolated from a karst cave deposit.</title>
        <authorList>
            <person name="Zhaoxiaoyong W."/>
        </authorList>
    </citation>
    <scope>NUCLEOTIDE SEQUENCE</scope>
    <source>
        <strain evidence="4">PO-11</strain>
    </source>
</reference>
<feature type="domain" description="Plastocyanin-like" evidence="3">
    <location>
        <begin position="82"/>
        <end position="202"/>
    </location>
</feature>
<evidence type="ECO:0000259" key="2">
    <source>
        <dbReference type="Pfam" id="PF07731"/>
    </source>
</evidence>
<dbReference type="InterPro" id="IPR008972">
    <property type="entry name" value="Cupredoxin"/>
</dbReference>
<dbReference type="InterPro" id="IPR045087">
    <property type="entry name" value="Cu-oxidase_fam"/>
</dbReference>
<proteinExistence type="inferred from homology"/>
<dbReference type="InterPro" id="IPR011707">
    <property type="entry name" value="Cu-oxidase-like_N"/>
</dbReference>
<dbReference type="GO" id="GO:0005507">
    <property type="term" value="F:copper ion binding"/>
    <property type="evidence" value="ECO:0007669"/>
    <property type="project" value="InterPro"/>
</dbReference>
<dbReference type="PANTHER" id="PTHR48267">
    <property type="entry name" value="CUPREDOXIN SUPERFAMILY PROTEIN"/>
    <property type="match status" value="1"/>
</dbReference>
<evidence type="ECO:0000256" key="1">
    <source>
        <dbReference type="ARBA" id="ARBA00010609"/>
    </source>
</evidence>
<evidence type="ECO:0000313" key="5">
    <source>
        <dbReference type="Proteomes" id="UP000664164"/>
    </source>
</evidence>
<evidence type="ECO:0000313" key="4">
    <source>
        <dbReference type="EMBL" id="MBO1266473.1"/>
    </source>
</evidence>
<keyword evidence="5" id="KW-1185">Reference proteome</keyword>
<comment type="caution">
    <text evidence="4">The sequence shown here is derived from an EMBL/GenBank/DDBJ whole genome shotgun (WGS) entry which is preliminary data.</text>
</comment>
<dbReference type="CDD" id="cd13889">
    <property type="entry name" value="CuRO_3_BOD"/>
    <property type="match status" value="1"/>
</dbReference>
<accession>A0A939KKR4</accession>
<dbReference type="SUPFAM" id="SSF49503">
    <property type="entry name" value="Cupredoxins"/>
    <property type="match status" value="2"/>
</dbReference>
<gene>
    <name evidence="4" type="ORF">J1902_00500</name>
</gene>
<dbReference type="Gene3D" id="2.60.40.420">
    <property type="entry name" value="Cupredoxins - blue copper proteins"/>
    <property type="match status" value="3"/>
</dbReference>
<sequence length="536" mass="60285">MSISRRSLLAAGGFGVLTGAAALYGPLATVSAKSASRLDSSRMPVPFRQKFVIPPFLAPYKRGIDPGDGQPVNYYRVTEQSTTMEIVPGIKTPILGYNGVFPGPTISNDQGTHAVVTMRNQLPRKHPVLGTPIATSTHLHGSASLPQYDGYASDTTLPGFKKDYHYPNVQDARTLWYHDHGVHFTAQNAYSGLAAMYIIHDPVEKALLPQGEFDIPLAISDIQFQANGSAMYDDHSHSGLWGDVILANGVPWPVMNVKRRIYRFRLLNCSISRSFQFHLSTGDPLIIVATDAGLMPKPQPVREYRHANSERYEFLIDFSRYKPGQEIVLRNKSNPFNIDYNHTDKVMKFVVTDEPFNTNDPTARTIPTVLADSAVMHLARSQSKITRNLQVERKNGEWKLSGKSWADVIASNFQWAWANPGLDDVEIWEIENRSGGWFHPVHIHLVDFHILSRNGKPAFAYEEGPKDVMYVGENEKIQVIMRFEHHKGRYMVHCHNLPHEDHDMMIQFRVGLKEGEFDPNDPIKAARPVWDTPAPA</sequence>
<dbReference type="InterPro" id="IPR011706">
    <property type="entry name" value="Cu-oxidase_C"/>
</dbReference>
<dbReference type="PANTHER" id="PTHR48267:SF1">
    <property type="entry name" value="BILIRUBIN OXIDASE"/>
    <property type="match status" value="1"/>
</dbReference>
<feature type="domain" description="Plastocyanin-like" evidence="2">
    <location>
        <begin position="421"/>
        <end position="511"/>
    </location>
</feature>